<feature type="compositionally biased region" description="Low complexity" evidence="1">
    <location>
        <begin position="620"/>
        <end position="634"/>
    </location>
</feature>
<dbReference type="EMBL" id="JAULSV010000006">
    <property type="protein sequence ID" value="KAK0641533.1"/>
    <property type="molecule type" value="Genomic_DNA"/>
</dbReference>
<evidence type="ECO:0000259" key="2">
    <source>
        <dbReference type="Pfam" id="PF10313"/>
    </source>
</evidence>
<sequence>MAVRNDDYVPTEDLILAKPRRHYRTTVHAIHWQLRSLIGVEGQNLVYYVTGDLNKNVQRLNTTTRETETIKRLPFSPRCLVADNGWICCGGETGEFTAIHVRESTPREVGQRLSDLLPDPLPDLGDRFPSISNEEILALVRAQEHTHKDMVAESKKFGKELVNCITLWFTPTLAPPFVGAYTEPMAVLSNNDKTVALIRLRDLEADDLIPYPDCVNRAIISPDGRLLIAITDDPYLYLHERVEKQARATGPFRSAAKYEWVPRGKIHLRNQRPEDPTTVRGSFAACFSGTGKYLAVGTQSATISIFNVAALTVPGVDPLLTTFSASRPSLEYGAVRDMAFAPGYSDLLAWTEDRDRIGVADLRHGYVSRQIISLSKENDYEHLNINNKSTIDPRLLDARASDTLSSNFATSLDISPDNQNLARYYSPLTLEETLVLEALQEHRRRQEQREQREQRVRAQDGASSSAPRSVWAERNARSAQTSDSTSSSSSSRPRGERSASASRTVNDIMSDIRIQRERMRDHQERLRGPMMREESTSAADRRRGPIPPSSWRVPIPNLTTGQAGLNPSERRALRLAMASSSTDGLSAALSTLGAMRNTSDADLANYTQAASNNRDGTVGAAGESSSSPSPYEGYRPAAEADLRRRERTAYLMREWGENPSRRIERYFQRGGEPAQPHPQDTSGLAWSADGLTLIVGADDGIYEFHVNQLGRKLFPSVSLR</sequence>
<protein>
    <recommendedName>
        <fullName evidence="2">DUF2415 domain-containing protein</fullName>
    </recommendedName>
</protein>
<feature type="region of interest" description="Disordered" evidence="1">
    <location>
        <begin position="445"/>
        <end position="565"/>
    </location>
</feature>
<dbReference type="Pfam" id="PF10313">
    <property type="entry name" value="DUF2415"/>
    <property type="match status" value="1"/>
</dbReference>
<reference evidence="3" key="1">
    <citation type="submission" date="2023-06" db="EMBL/GenBank/DDBJ databases">
        <title>Genome-scale phylogeny and comparative genomics of the fungal order Sordariales.</title>
        <authorList>
            <consortium name="Lawrence Berkeley National Laboratory"/>
            <person name="Hensen N."/>
            <person name="Bonometti L."/>
            <person name="Westerberg I."/>
            <person name="Brannstrom I.O."/>
            <person name="Guillou S."/>
            <person name="Cros-Aarteil S."/>
            <person name="Calhoun S."/>
            <person name="Haridas S."/>
            <person name="Kuo A."/>
            <person name="Mondo S."/>
            <person name="Pangilinan J."/>
            <person name="Riley R."/>
            <person name="Labutti K."/>
            <person name="Andreopoulos B."/>
            <person name="Lipzen A."/>
            <person name="Chen C."/>
            <person name="Yanf M."/>
            <person name="Daum C."/>
            <person name="Ng V."/>
            <person name="Clum A."/>
            <person name="Steindorff A."/>
            <person name="Ohm R."/>
            <person name="Martin F."/>
            <person name="Silar P."/>
            <person name="Natvig D."/>
            <person name="Lalanne C."/>
            <person name="Gautier V."/>
            <person name="Ament-Velasquez S.L."/>
            <person name="Kruys A."/>
            <person name="Hutchinson M.I."/>
            <person name="Powell A.J."/>
            <person name="Barry K."/>
            <person name="Miller A.N."/>
            <person name="Grigoriev I.V."/>
            <person name="Debuchy R."/>
            <person name="Gladieux P."/>
            <person name="Thoren M.H."/>
            <person name="Johannesson H."/>
        </authorList>
    </citation>
    <scope>NUCLEOTIDE SEQUENCE</scope>
    <source>
        <strain evidence="3">SMH2532-1</strain>
    </source>
</reference>
<feature type="region of interest" description="Disordered" evidence="1">
    <location>
        <begin position="612"/>
        <end position="640"/>
    </location>
</feature>
<proteinExistence type="predicted"/>
<organism evidence="3 4">
    <name type="scientific">Cercophora newfieldiana</name>
    <dbReference type="NCBI Taxonomy" id="92897"/>
    <lineage>
        <taxon>Eukaryota</taxon>
        <taxon>Fungi</taxon>
        <taxon>Dikarya</taxon>
        <taxon>Ascomycota</taxon>
        <taxon>Pezizomycotina</taxon>
        <taxon>Sordariomycetes</taxon>
        <taxon>Sordariomycetidae</taxon>
        <taxon>Sordariales</taxon>
        <taxon>Lasiosphaeriaceae</taxon>
        <taxon>Cercophora</taxon>
    </lineage>
</organism>
<keyword evidence="4" id="KW-1185">Reference proteome</keyword>
<dbReference type="InterPro" id="IPR011044">
    <property type="entry name" value="Quino_amine_DH_bsu"/>
</dbReference>
<feature type="compositionally biased region" description="Basic and acidic residues" evidence="1">
    <location>
        <begin position="447"/>
        <end position="458"/>
    </location>
</feature>
<feature type="compositionally biased region" description="Basic and acidic residues" evidence="1">
    <location>
        <begin position="513"/>
        <end position="543"/>
    </location>
</feature>
<feature type="domain" description="DUF2415" evidence="2">
    <location>
        <begin position="333"/>
        <end position="372"/>
    </location>
</feature>
<name>A0AA39XWG6_9PEZI</name>
<dbReference type="Proteomes" id="UP001174936">
    <property type="component" value="Unassembled WGS sequence"/>
</dbReference>
<accession>A0AA39XWG6</accession>
<evidence type="ECO:0000313" key="3">
    <source>
        <dbReference type="EMBL" id="KAK0641533.1"/>
    </source>
</evidence>
<dbReference type="PANTHER" id="PTHR43991:SF9">
    <property type="entry name" value="DUF2415 DOMAIN-CONTAINING PROTEIN"/>
    <property type="match status" value="1"/>
</dbReference>
<dbReference type="InterPro" id="IPR015943">
    <property type="entry name" value="WD40/YVTN_repeat-like_dom_sf"/>
</dbReference>
<comment type="caution">
    <text evidence="3">The sequence shown here is derived from an EMBL/GenBank/DDBJ whole genome shotgun (WGS) entry which is preliminary data.</text>
</comment>
<dbReference type="InterPro" id="IPR019417">
    <property type="entry name" value="DUF2415"/>
</dbReference>
<feature type="compositionally biased region" description="Low complexity" evidence="1">
    <location>
        <begin position="477"/>
        <end position="503"/>
    </location>
</feature>
<evidence type="ECO:0000313" key="4">
    <source>
        <dbReference type="Proteomes" id="UP001174936"/>
    </source>
</evidence>
<dbReference type="Gene3D" id="2.130.10.10">
    <property type="entry name" value="YVTN repeat-like/Quinoprotein amine dehydrogenase"/>
    <property type="match status" value="1"/>
</dbReference>
<dbReference type="AlphaFoldDB" id="A0AA39XWG6"/>
<evidence type="ECO:0000256" key="1">
    <source>
        <dbReference type="SAM" id="MobiDB-lite"/>
    </source>
</evidence>
<dbReference type="PANTHER" id="PTHR43991">
    <property type="entry name" value="WD REPEAT PROTEIN (AFU_ORTHOLOGUE AFUA_8G05640)-RELATED"/>
    <property type="match status" value="1"/>
</dbReference>
<dbReference type="SUPFAM" id="SSF50969">
    <property type="entry name" value="YVTN repeat-like/Quinoprotein amine dehydrogenase"/>
    <property type="match status" value="1"/>
</dbReference>
<gene>
    <name evidence="3" type="ORF">B0T16DRAFT_420004</name>
</gene>